<reference evidence="1" key="1">
    <citation type="submission" date="2021-03" db="EMBL/GenBank/DDBJ databases">
        <title>Evolutionary priming and transition to the ectomycorrhizal habit in an iconic lineage of mushroom-forming fungi: is preadaptation a requirement?</title>
        <authorList>
            <consortium name="DOE Joint Genome Institute"/>
            <person name="Looney B.P."/>
            <person name="Miyauchi S."/>
            <person name="Morin E."/>
            <person name="Drula E."/>
            <person name="Courty P.E."/>
            <person name="Chicoki N."/>
            <person name="Fauchery L."/>
            <person name="Kohler A."/>
            <person name="Kuo A."/>
            <person name="LaButti K."/>
            <person name="Pangilinan J."/>
            <person name="Lipzen A."/>
            <person name="Riley R."/>
            <person name="Andreopoulos W."/>
            <person name="He G."/>
            <person name="Johnson J."/>
            <person name="Barry K.W."/>
            <person name="Grigoriev I.V."/>
            <person name="Nagy L."/>
            <person name="Hibbett D."/>
            <person name="Henrissat B."/>
            <person name="Matheny P.B."/>
            <person name="Labbe J."/>
            <person name="Martin A.F."/>
        </authorList>
    </citation>
    <scope>NUCLEOTIDE SEQUENCE</scope>
    <source>
        <strain evidence="1">BPL698</strain>
    </source>
</reference>
<evidence type="ECO:0000313" key="2">
    <source>
        <dbReference type="Proteomes" id="UP001207468"/>
    </source>
</evidence>
<proteinExistence type="predicted"/>
<organism evidence="1 2">
    <name type="scientific">Russula earlei</name>
    <dbReference type="NCBI Taxonomy" id="71964"/>
    <lineage>
        <taxon>Eukaryota</taxon>
        <taxon>Fungi</taxon>
        <taxon>Dikarya</taxon>
        <taxon>Basidiomycota</taxon>
        <taxon>Agaricomycotina</taxon>
        <taxon>Agaricomycetes</taxon>
        <taxon>Russulales</taxon>
        <taxon>Russulaceae</taxon>
        <taxon>Russula</taxon>
    </lineage>
</organism>
<accession>A0ACC0TSY0</accession>
<gene>
    <name evidence="1" type="ORF">F5148DRAFT_1154517</name>
</gene>
<dbReference type="Proteomes" id="UP001207468">
    <property type="component" value="Unassembled WGS sequence"/>
</dbReference>
<keyword evidence="2" id="KW-1185">Reference proteome</keyword>
<evidence type="ECO:0000313" key="1">
    <source>
        <dbReference type="EMBL" id="KAI9436511.1"/>
    </source>
</evidence>
<name>A0ACC0TSY0_9AGAM</name>
<protein>
    <submittedName>
        <fullName evidence="1">Uncharacterized protein</fullName>
    </submittedName>
</protein>
<sequence length="146" mass="16264">MAGGAVRVPIARTIVRLVGVTVRWARRVALRAQTDWVDEQIEGFRIMLDRDPKLKEKTLARHEFAVGFLSYPPPSPEVLQVPSTGDGTIPTFDTGWQETHVFPRGQQPIVSSPNLIAAILSGKLQQLVMYPACAINFIMLLDSWII</sequence>
<dbReference type="EMBL" id="JAGFNK010000981">
    <property type="protein sequence ID" value="KAI9436511.1"/>
    <property type="molecule type" value="Genomic_DNA"/>
</dbReference>
<comment type="caution">
    <text evidence="1">The sequence shown here is derived from an EMBL/GenBank/DDBJ whole genome shotgun (WGS) entry which is preliminary data.</text>
</comment>